<organism evidence="2 3">
    <name type="scientific">Legionella lytica</name>
    <dbReference type="NCBI Taxonomy" id="96232"/>
    <lineage>
        <taxon>Bacteria</taxon>
        <taxon>Pseudomonadati</taxon>
        <taxon>Pseudomonadota</taxon>
        <taxon>Gammaproteobacteria</taxon>
        <taxon>Legionellales</taxon>
        <taxon>Legionellaceae</taxon>
        <taxon>Legionella</taxon>
    </lineage>
</organism>
<evidence type="ECO:0000313" key="2">
    <source>
        <dbReference type="EMBL" id="MFJ1269563.1"/>
    </source>
</evidence>
<comment type="caution">
    <text evidence="2">The sequence shown here is derived from an EMBL/GenBank/DDBJ whole genome shotgun (WGS) entry which is preliminary data.</text>
</comment>
<feature type="region of interest" description="Disordered" evidence="1">
    <location>
        <begin position="1"/>
        <end position="20"/>
    </location>
</feature>
<dbReference type="Proteomes" id="UP001615550">
    <property type="component" value="Unassembled WGS sequence"/>
</dbReference>
<reference evidence="2 3" key="1">
    <citation type="submission" date="2024-08" db="EMBL/GenBank/DDBJ databases">
        <title>Draft Genome Sequence of Legionella lytica strain DSB2004, Isolated From a Fire Sprinkler System.</title>
        <authorList>
            <person name="Everhart A.D."/>
            <person name="Kidane D.T."/>
            <person name="Farone A.L."/>
            <person name="Farone M.B."/>
        </authorList>
    </citation>
    <scope>NUCLEOTIDE SEQUENCE [LARGE SCALE GENOMIC DNA]</scope>
    <source>
        <strain evidence="2 3">DSB2004</strain>
    </source>
</reference>
<sequence length="80" mass="8928">MDNANRDERSHVSEAASDLLNEGKKWANEVREEGMNRACQAEESLKECTDELLKKIQQNPLSSVLIAGGIGFLLSKILRK</sequence>
<dbReference type="RefSeq" id="WP_400188380.1">
    <property type="nucleotide sequence ID" value="NZ_JBGORX010000007.1"/>
</dbReference>
<dbReference type="EMBL" id="JBGORX010000007">
    <property type="protein sequence ID" value="MFJ1269563.1"/>
    <property type="molecule type" value="Genomic_DNA"/>
</dbReference>
<evidence type="ECO:0008006" key="4">
    <source>
        <dbReference type="Google" id="ProtNLM"/>
    </source>
</evidence>
<keyword evidence="3" id="KW-1185">Reference proteome</keyword>
<gene>
    <name evidence="2" type="ORF">ACD661_13430</name>
</gene>
<name>A0ABW8DA52_9GAMM</name>
<accession>A0ABW8DA52</accession>
<protein>
    <recommendedName>
        <fullName evidence="4">DUF883 domain-containing protein</fullName>
    </recommendedName>
</protein>
<evidence type="ECO:0000313" key="3">
    <source>
        <dbReference type="Proteomes" id="UP001615550"/>
    </source>
</evidence>
<evidence type="ECO:0000256" key="1">
    <source>
        <dbReference type="SAM" id="MobiDB-lite"/>
    </source>
</evidence>
<proteinExistence type="predicted"/>
<feature type="compositionally biased region" description="Basic and acidic residues" evidence="1">
    <location>
        <begin position="1"/>
        <end position="12"/>
    </location>
</feature>